<dbReference type="OrthoDB" id="3239304at2759"/>
<accession>A0A6A4GWC8</accession>
<protein>
    <submittedName>
        <fullName evidence="2">Uncharacterized protein</fullName>
    </submittedName>
</protein>
<dbReference type="AlphaFoldDB" id="A0A6A4GWC8"/>
<sequence>MSTSSSAERTSMLSSSRHHVLYIALTELIFSIIFLIVGILLSFTLGKEILDADLVALDLHIFAYFFLALSTILGIFGAAYRSRSLVAMFCSMTLAQLVFGIGSGVYCLTVLFDNPGDLVMRLHWRKCISLDTVSRSFCDKTPMMKYLTLALFVQIWLIEILSLYSSQAYVQELMDEDGDAVKVYDYDEFW</sequence>
<evidence type="ECO:0000313" key="3">
    <source>
        <dbReference type="Proteomes" id="UP000799118"/>
    </source>
</evidence>
<proteinExistence type="predicted"/>
<feature type="transmembrane region" description="Helical" evidence="1">
    <location>
        <begin position="92"/>
        <end position="112"/>
    </location>
</feature>
<dbReference type="Proteomes" id="UP000799118">
    <property type="component" value="Unassembled WGS sequence"/>
</dbReference>
<reference evidence="2" key="1">
    <citation type="journal article" date="2019" name="Environ. Microbiol.">
        <title>Fungal ecological strategies reflected in gene transcription - a case study of two litter decomposers.</title>
        <authorList>
            <person name="Barbi F."/>
            <person name="Kohler A."/>
            <person name="Barry K."/>
            <person name="Baskaran P."/>
            <person name="Daum C."/>
            <person name="Fauchery L."/>
            <person name="Ihrmark K."/>
            <person name="Kuo A."/>
            <person name="LaButti K."/>
            <person name="Lipzen A."/>
            <person name="Morin E."/>
            <person name="Grigoriev I.V."/>
            <person name="Henrissat B."/>
            <person name="Lindahl B."/>
            <person name="Martin F."/>
        </authorList>
    </citation>
    <scope>NUCLEOTIDE SEQUENCE</scope>
    <source>
        <strain evidence="2">JB14</strain>
    </source>
</reference>
<evidence type="ECO:0000313" key="2">
    <source>
        <dbReference type="EMBL" id="KAE9389377.1"/>
    </source>
</evidence>
<keyword evidence="1" id="KW-1133">Transmembrane helix</keyword>
<name>A0A6A4GWC8_9AGAR</name>
<keyword evidence="1" id="KW-0472">Membrane</keyword>
<keyword evidence="3" id="KW-1185">Reference proteome</keyword>
<feature type="transmembrane region" description="Helical" evidence="1">
    <location>
        <begin position="20"/>
        <end position="41"/>
    </location>
</feature>
<keyword evidence="1" id="KW-0812">Transmembrane</keyword>
<dbReference type="EMBL" id="ML769699">
    <property type="protein sequence ID" value="KAE9389377.1"/>
    <property type="molecule type" value="Genomic_DNA"/>
</dbReference>
<evidence type="ECO:0000256" key="1">
    <source>
        <dbReference type="SAM" id="Phobius"/>
    </source>
</evidence>
<feature type="transmembrane region" description="Helical" evidence="1">
    <location>
        <begin position="146"/>
        <end position="164"/>
    </location>
</feature>
<feature type="transmembrane region" description="Helical" evidence="1">
    <location>
        <begin position="61"/>
        <end position="80"/>
    </location>
</feature>
<organism evidence="2 3">
    <name type="scientific">Gymnopus androsaceus JB14</name>
    <dbReference type="NCBI Taxonomy" id="1447944"/>
    <lineage>
        <taxon>Eukaryota</taxon>
        <taxon>Fungi</taxon>
        <taxon>Dikarya</taxon>
        <taxon>Basidiomycota</taxon>
        <taxon>Agaricomycotina</taxon>
        <taxon>Agaricomycetes</taxon>
        <taxon>Agaricomycetidae</taxon>
        <taxon>Agaricales</taxon>
        <taxon>Marasmiineae</taxon>
        <taxon>Omphalotaceae</taxon>
        <taxon>Gymnopus</taxon>
    </lineage>
</organism>
<gene>
    <name evidence="2" type="ORF">BT96DRAFT_1003279</name>
</gene>